<dbReference type="Pfam" id="PF03636">
    <property type="entry name" value="Glyco_hydro_65N"/>
    <property type="match status" value="1"/>
</dbReference>
<dbReference type="GO" id="GO:0030246">
    <property type="term" value="F:carbohydrate binding"/>
    <property type="evidence" value="ECO:0007669"/>
    <property type="project" value="InterPro"/>
</dbReference>
<feature type="domain" description="Glycoside hydrolase family 65 N-terminal" evidence="8">
    <location>
        <begin position="20"/>
        <end position="256"/>
    </location>
</feature>
<evidence type="ECO:0000259" key="8">
    <source>
        <dbReference type="Pfam" id="PF03636"/>
    </source>
</evidence>
<keyword evidence="3" id="KW-0808">Transferase</keyword>
<protein>
    <recommendedName>
        <fullName evidence="11">Kojibiose phosphorylase</fullName>
    </recommendedName>
</protein>
<dbReference type="PIRSF" id="PIRSF036289">
    <property type="entry name" value="Glycosyl_hydrolase_malt_phosph"/>
    <property type="match status" value="1"/>
</dbReference>
<dbReference type="InterPro" id="IPR008928">
    <property type="entry name" value="6-hairpin_glycosidase_sf"/>
</dbReference>
<keyword evidence="2" id="KW-0328">Glycosyltransferase</keyword>
<dbReference type="Gene3D" id="2.70.98.40">
    <property type="entry name" value="Glycoside hydrolase, family 65, N-terminal domain"/>
    <property type="match status" value="1"/>
</dbReference>
<dbReference type="Gene3D" id="1.50.10.10">
    <property type="match status" value="1"/>
</dbReference>
<gene>
    <name evidence="9" type="ORF">IAA16_00565</name>
</gene>
<comment type="caution">
    <text evidence="9">The sequence shown here is derived from an EMBL/GenBank/DDBJ whole genome shotgun (WGS) entry which is preliminary data.</text>
</comment>
<dbReference type="Pfam" id="PF03632">
    <property type="entry name" value="Glyco_hydro_65m"/>
    <property type="match status" value="1"/>
</dbReference>
<feature type="active site" description="Proton donor" evidence="4">
    <location>
        <position position="498"/>
    </location>
</feature>
<evidence type="ECO:0000256" key="4">
    <source>
        <dbReference type="PIRSR" id="PIRSR036289-50"/>
    </source>
</evidence>
<dbReference type="InterPro" id="IPR017045">
    <property type="entry name" value="Malt_Pase/Glycosyl_Hdrlase"/>
</dbReference>
<sequence length="782" mass="89663">MNQKNYILWDNSGWIVNVKSFLPDYLAKTESVFCQGNGRLGLRAVTEESYCGMVRNMFVNGTFNRFSENEVTELPNLPDMTAFEIYINGHSFSLLKGNFLDYTLSLNLYNGKLKREFIWISPEQHKFKMVFERFVSMTERDLVGMKISITPLNCDCEVLIKTGIDGQMTNSGSQHFEEGESCVLPGNILQMCSKTTNSDVFVVNQVNLESYIDGWRIEKPFSVTIGRRKITAKGEYVLSPKQTLSIEKLALVITSRDIYFDGKQNRPSTYYKTYAETRGGHIFNNNFDFHFGQSEKTWKKVWNEIDIEISASSNRDQTFLRFAMYHLMIMTDIKDSRMGIGAKGLSGEGYKGHSFWDTEIFIMPFFLFTQPDVARIILSYRGKSLPGAYAKAKKYGYKGAMFPWESAWLDDGEVTPDWGGTDIVTGKAMEILTGHLEQHISADIAFAIYQYYVATDDTSFMEQFGYEIVLGTAEFWLSRIEIDAEGIGHINDVIGPDEYKEHVNDNAFTNHLVFHNLAVAEEFYDTLMQNNSTLLDKLVEKTNFNIDKCREIKEKLYLPQVNSQGLMEQFEGYFNLSEIDLTKYKNASTVGNIYNDYNMKMLSQIKVSKQADTLLLMLLLENVFPEECKKKNYYYYEAKTLHDSSLSKCSHSILAADIGLLDEAYKFFKEGMLTDFGDNLLSSDEGIHSACMGGIWQSVVMGFGGIRIAEEGLRINPVLPKEWNSLKFSIYWRGIRTEISINGKNITVKNEGNKSLNFSHRGQEYWLEPRKKLVFYSNNERE</sequence>
<reference evidence="9" key="1">
    <citation type="journal article" date="2021" name="PeerJ">
        <title>Extensive microbial diversity within the chicken gut microbiome revealed by metagenomics and culture.</title>
        <authorList>
            <person name="Gilroy R."/>
            <person name="Ravi A."/>
            <person name="Getino M."/>
            <person name="Pursley I."/>
            <person name="Horton D.L."/>
            <person name="Alikhan N.F."/>
            <person name="Baker D."/>
            <person name="Gharbi K."/>
            <person name="Hall N."/>
            <person name="Watson M."/>
            <person name="Adriaenssens E.M."/>
            <person name="Foster-Nyarko E."/>
            <person name="Jarju S."/>
            <person name="Secka A."/>
            <person name="Antonio M."/>
            <person name="Oren A."/>
            <person name="Chaudhuri R.R."/>
            <person name="La Ragione R."/>
            <person name="Hildebrand F."/>
            <person name="Pallen M.J."/>
        </authorList>
    </citation>
    <scope>NUCLEOTIDE SEQUENCE</scope>
    <source>
        <strain evidence="9">Gambia15-2214</strain>
    </source>
</reference>
<proteinExistence type="inferred from homology"/>
<dbReference type="InterPro" id="IPR005196">
    <property type="entry name" value="Glyco_hydro_65_N"/>
</dbReference>
<dbReference type="Gene3D" id="2.60.420.10">
    <property type="entry name" value="Maltose phosphorylase, domain 3"/>
    <property type="match status" value="1"/>
</dbReference>
<dbReference type="Proteomes" id="UP000823914">
    <property type="component" value="Unassembled WGS sequence"/>
</dbReference>
<comment type="similarity">
    <text evidence="1">Belongs to the glycosyl hydrolase 65 family.</text>
</comment>
<dbReference type="InterPro" id="IPR005195">
    <property type="entry name" value="Glyco_hydro_65_M"/>
</dbReference>
<evidence type="ECO:0000256" key="5">
    <source>
        <dbReference type="PIRSR" id="PIRSR036289-51"/>
    </source>
</evidence>
<dbReference type="Pfam" id="PF03633">
    <property type="entry name" value="Glyco_hydro_65C"/>
    <property type="match status" value="1"/>
</dbReference>
<evidence type="ECO:0008006" key="11">
    <source>
        <dbReference type="Google" id="ProtNLM"/>
    </source>
</evidence>
<feature type="domain" description="Glycoside hydrolase family 65 central catalytic" evidence="6">
    <location>
        <begin position="321"/>
        <end position="697"/>
    </location>
</feature>
<dbReference type="EMBL" id="JAHLFV010000012">
    <property type="protein sequence ID" value="MBU3849040.1"/>
    <property type="molecule type" value="Genomic_DNA"/>
</dbReference>
<name>A0A9E2KZS6_9SPIR</name>
<evidence type="ECO:0000256" key="1">
    <source>
        <dbReference type="ARBA" id="ARBA00006768"/>
    </source>
</evidence>
<feature type="binding site" evidence="5">
    <location>
        <begin position="356"/>
        <end position="357"/>
    </location>
    <ligand>
        <name>substrate</name>
    </ligand>
</feature>
<dbReference type="SUPFAM" id="SSF48208">
    <property type="entry name" value="Six-hairpin glycosidases"/>
    <property type="match status" value="1"/>
</dbReference>
<dbReference type="InterPro" id="IPR011013">
    <property type="entry name" value="Gal_mutarotase_sf_dom"/>
</dbReference>
<organism evidence="9 10">
    <name type="scientific">Candidatus Treponema excrementipullorum</name>
    <dbReference type="NCBI Taxonomy" id="2838768"/>
    <lineage>
        <taxon>Bacteria</taxon>
        <taxon>Pseudomonadati</taxon>
        <taxon>Spirochaetota</taxon>
        <taxon>Spirochaetia</taxon>
        <taxon>Spirochaetales</taxon>
        <taxon>Treponemataceae</taxon>
        <taxon>Treponema</taxon>
    </lineage>
</organism>
<evidence type="ECO:0000259" key="6">
    <source>
        <dbReference type="Pfam" id="PF03632"/>
    </source>
</evidence>
<dbReference type="InterPro" id="IPR005194">
    <property type="entry name" value="Glyco_hydro_65_C"/>
</dbReference>
<feature type="binding site" evidence="5">
    <location>
        <begin position="609"/>
        <end position="610"/>
    </location>
    <ligand>
        <name>substrate</name>
    </ligand>
</feature>
<reference evidence="9" key="2">
    <citation type="submission" date="2021-04" db="EMBL/GenBank/DDBJ databases">
        <authorList>
            <person name="Gilroy R."/>
        </authorList>
    </citation>
    <scope>NUCLEOTIDE SEQUENCE</scope>
    <source>
        <strain evidence="9">Gambia15-2214</strain>
    </source>
</reference>
<accession>A0A9E2KZS6</accession>
<dbReference type="PANTHER" id="PTHR11051">
    <property type="entry name" value="GLYCOSYL HYDROLASE-RELATED"/>
    <property type="match status" value="1"/>
</dbReference>
<evidence type="ECO:0000259" key="7">
    <source>
        <dbReference type="Pfam" id="PF03633"/>
    </source>
</evidence>
<evidence type="ECO:0000313" key="9">
    <source>
        <dbReference type="EMBL" id="MBU3849040.1"/>
    </source>
</evidence>
<evidence type="ECO:0000256" key="3">
    <source>
        <dbReference type="ARBA" id="ARBA00022679"/>
    </source>
</evidence>
<dbReference type="GO" id="GO:0005975">
    <property type="term" value="P:carbohydrate metabolic process"/>
    <property type="evidence" value="ECO:0007669"/>
    <property type="project" value="InterPro"/>
</dbReference>
<feature type="domain" description="Glycoside hydrolase family 65 C-terminal" evidence="7">
    <location>
        <begin position="707"/>
        <end position="765"/>
    </location>
</feature>
<dbReference type="InterPro" id="IPR037018">
    <property type="entry name" value="GH65_N"/>
</dbReference>
<dbReference type="AlphaFoldDB" id="A0A9E2KZS6"/>
<dbReference type="InterPro" id="IPR012341">
    <property type="entry name" value="6hp_glycosidase-like_sf"/>
</dbReference>
<dbReference type="GO" id="GO:0004553">
    <property type="term" value="F:hydrolase activity, hydrolyzing O-glycosyl compounds"/>
    <property type="evidence" value="ECO:0007669"/>
    <property type="project" value="TreeGrafter"/>
</dbReference>
<dbReference type="PANTHER" id="PTHR11051:SF8">
    <property type="entry name" value="PROTEIN-GLUCOSYLGALACTOSYLHYDROXYLYSINE GLUCOSIDASE"/>
    <property type="match status" value="1"/>
</dbReference>
<dbReference type="GO" id="GO:0016757">
    <property type="term" value="F:glycosyltransferase activity"/>
    <property type="evidence" value="ECO:0007669"/>
    <property type="project" value="UniProtKB-KW"/>
</dbReference>
<evidence type="ECO:0000313" key="10">
    <source>
        <dbReference type="Proteomes" id="UP000823914"/>
    </source>
</evidence>
<dbReference type="SUPFAM" id="SSF74650">
    <property type="entry name" value="Galactose mutarotase-like"/>
    <property type="match status" value="1"/>
</dbReference>
<evidence type="ECO:0000256" key="2">
    <source>
        <dbReference type="ARBA" id="ARBA00022676"/>
    </source>
</evidence>